<dbReference type="Gene3D" id="3.40.630.30">
    <property type="match status" value="1"/>
</dbReference>
<dbReference type="InterPro" id="IPR000182">
    <property type="entry name" value="GNAT_dom"/>
</dbReference>
<evidence type="ECO:0000313" key="3">
    <source>
        <dbReference type="Proteomes" id="UP000662873"/>
    </source>
</evidence>
<evidence type="ECO:0000313" key="2">
    <source>
        <dbReference type="EMBL" id="BBO23486.1"/>
    </source>
</evidence>
<dbReference type="EMBL" id="AP021858">
    <property type="protein sequence ID" value="BBO23486.1"/>
    <property type="molecule type" value="Genomic_DNA"/>
</dbReference>
<organism evidence="2 3">
    <name type="scientific">Candidatus Nitrosymbiomonas proteolyticus</name>
    <dbReference type="NCBI Taxonomy" id="2608984"/>
    <lineage>
        <taxon>Bacteria</taxon>
        <taxon>Bacillati</taxon>
        <taxon>Armatimonadota</taxon>
        <taxon>Armatimonadota incertae sedis</taxon>
        <taxon>Candidatus Nitrosymbiomonas</taxon>
    </lineage>
</organism>
<keyword evidence="2" id="KW-0808">Transferase</keyword>
<accession>A0A809S4B6</accession>
<dbReference type="InterPro" id="IPR016181">
    <property type="entry name" value="Acyl_CoA_acyltransferase"/>
</dbReference>
<dbReference type="Pfam" id="PF00583">
    <property type="entry name" value="Acetyltransf_1"/>
    <property type="match status" value="1"/>
</dbReference>
<dbReference type="KEGG" id="npy:NPRO_10810"/>
<evidence type="ECO:0000259" key="1">
    <source>
        <dbReference type="PROSITE" id="PS51186"/>
    </source>
</evidence>
<gene>
    <name evidence="2" type="ORF">NPRO_10810</name>
</gene>
<reference evidence="2" key="1">
    <citation type="journal article" name="DNA Res.">
        <title>The physiological potential of anammox bacteria as revealed by their core genome structure.</title>
        <authorList>
            <person name="Okubo T."/>
            <person name="Toyoda A."/>
            <person name="Fukuhara K."/>
            <person name="Uchiyama I."/>
            <person name="Harigaya Y."/>
            <person name="Kuroiwa M."/>
            <person name="Suzuki T."/>
            <person name="Murakami Y."/>
            <person name="Suwa Y."/>
            <person name="Takami H."/>
        </authorList>
    </citation>
    <scope>NUCLEOTIDE SEQUENCE</scope>
    <source>
        <strain evidence="2">317325-2</strain>
    </source>
</reference>
<proteinExistence type="predicted"/>
<dbReference type="CDD" id="cd04301">
    <property type="entry name" value="NAT_SF"/>
    <property type="match status" value="1"/>
</dbReference>
<name>A0A809S4B6_9BACT</name>
<dbReference type="GO" id="GO:0016747">
    <property type="term" value="F:acyltransferase activity, transferring groups other than amino-acyl groups"/>
    <property type="evidence" value="ECO:0007669"/>
    <property type="project" value="InterPro"/>
</dbReference>
<dbReference type="PROSITE" id="PS51186">
    <property type="entry name" value="GNAT"/>
    <property type="match status" value="1"/>
</dbReference>
<dbReference type="AlphaFoldDB" id="A0A809S4B6"/>
<protein>
    <submittedName>
        <fullName evidence="2">Acetyltransferase (GNAT) family protein</fullName>
    </submittedName>
</protein>
<feature type="domain" description="N-acetyltransferase" evidence="1">
    <location>
        <begin position="12"/>
        <end position="182"/>
    </location>
</feature>
<dbReference type="Proteomes" id="UP000662873">
    <property type="component" value="Chromosome"/>
</dbReference>
<dbReference type="SUPFAM" id="SSF55729">
    <property type="entry name" value="Acyl-CoA N-acyltransferases (Nat)"/>
    <property type="match status" value="1"/>
</dbReference>
<sequence length="192" mass="20822">MEIVDLAATGKRGFNRATKLLLKEFAETIPSIWPTKQAAEEEVRAALATGSALAAIDAKGQVVGWCAAQPHYNGCVWRVRPVVVDSAFQGIGIGTMLLRHLEMRANMAGVLTLWASSDDEMALTPFSNVNLYADLPSRFARVHEMRAHPLGFYVAYGFTIVGVLPDAYGKGKPDIFLAKRAVIVPPEHDDGA</sequence>